<reference evidence="3 4" key="1">
    <citation type="submission" date="2016-06" db="EMBL/GenBank/DDBJ databases">
        <authorList>
            <person name="Kjaerup R.B."/>
            <person name="Dalgaard T.S."/>
            <person name="Juul-Madsen H.R."/>
        </authorList>
    </citation>
    <scope>NUCLEOTIDE SEQUENCE [LARGE SCALE GENOMIC DNA]</scope>
    <source>
        <strain evidence="3 4">1S159</strain>
    </source>
</reference>
<dbReference type="RefSeq" id="WP_012550930.1">
    <property type="nucleotide sequence ID" value="NZ_CAWMPN010000012.1"/>
</dbReference>
<dbReference type="SUPFAM" id="SSF101756">
    <property type="entry name" value="Hypothetical protein YgiW"/>
    <property type="match status" value="1"/>
</dbReference>
<dbReference type="NCBIfam" id="NF033674">
    <property type="entry name" value="stress_OB_fold"/>
    <property type="match status" value="1"/>
</dbReference>
<dbReference type="PANTHER" id="PTHR36571:SF1">
    <property type="entry name" value="PROTEIN YGIW"/>
    <property type="match status" value="1"/>
</dbReference>
<dbReference type="OrthoDB" id="598245at2"/>
<dbReference type="AlphaFoldDB" id="A0A1B9NXQ9"/>
<dbReference type="InterPro" id="IPR005220">
    <property type="entry name" value="CarO-like"/>
</dbReference>
<gene>
    <name evidence="3" type="ORF">A6E04_15060</name>
</gene>
<proteinExistence type="predicted"/>
<dbReference type="Pfam" id="PF04076">
    <property type="entry name" value="BOF"/>
    <property type="match status" value="1"/>
</dbReference>
<evidence type="ECO:0000256" key="1">
    <source>
        <dbReference type="ARBA" id="ARBA00022729"/>
    </source>
</evidence>
<dbReference type="EMBL" id="MAJU01000012">
    <property type="protein sequence ID" value="OCH20506.1"/>
    <property type="molecule type" value="Genomic_DNA"/>
</dbReference>
<keyword evidence="1 2" id="KW-0732">Signal</keyword>
<dbReference type="STRING" id="688.A6E04_15060"/>
<sequence length="121" mass="13061">MKKIILVSALVLASSSAFAAQNTQVVKGGFTGPSTVTVNTVQVAKEAKDDTPVTLIGYIVASLGDEEYQFKDATGEMIVEIDHRDWNGIEATPETKLVIQGEVDKEWKHTAVDVNTVQLAK</sequence>
<feature type="chain" id="PRO_5008632363" evidence="2">
    <location>
        <begin position="20"/>
        <end position="121"/>
    </location>
</feature>
<evidence type="ECO:0000313" key="3">
    <source>
        <dbReference type="EMBL" id="OCH20506.1"/>
    </source>
</evidence>
<organism evidence="3 4">
    <name type="scientific">Aliivibrio logei</name>
    <name type="common">Vibrio logei</name>
    <dbReference type="NCBI Taxonomy" id="688"/>
    <lineage>
        <taxon>Bacteria</taxon>
        <taxon>Pseudomonadati</taxon>
        <taxon>Pseudomonadota</taxon>
        <taxon>Gammaproteobacteria</taxon>
        <taxon>Vibrionales</taxon>
        <taxon>Vibrionaceae</taxon>
        <taxon>Aliivibrio</taxon>
    </lineage>
</organism>
<dbReference type="Gene3D" id="2.40.50.200">
    <property type="entry name" value="Bacterial OB-fold"/>
    <property type="match status" value="1"/>
</dbReference>
<dbReference type="InterPro" id="IPR036700">
    <property type="entry name" value="BOBF_sf"/>
</dbReference>
<feature type="signal peptide" evidence="2">
    <location>
        <begin position="1"/>
        <end position="19"/>
    </location>
</feature>
<comment type="caution">
    <text evidence="3">The sequence shown here is derived from an EMBL/GenBank/DDBJ whole genome shotgun (WGS) entry which is preliminary data.</text>
</comment>
<dbReference type="Proteomes" id="UP000093523">
    <property type="component" value="Unassembled WGS sequence"/>
</dbReference>
<dbReference type="PANTHER" id="PTHR36571">
    <property type="entry name" value="PROTEIN YGIW"/>
    <property type="match status" value="1"/>
</dbReference>
<accession>A0A1B9NXQ9</accession>
<name>A0A1B9NXQ9_ALILO</name>
<evidence type="ECO:0000313" key="4">
    <source>
        <dbReference type="Proteomes" id="UP000093523"/>
    </source>
</evidence>
<evidence type="ECO:0000256" key="2">
    <source>
        <dbReference type="SAM" id="SignalP"/>
    </source>
</evidence>
<protein>
    <submittedName>
        <fullName evidence="3">Uncharacterized protein</fullName>
    </submittedName>
</protein>